<proteinExistence type="predicted"/>
<evidence type="ECO:0000313" key="2">
    <source>
        <dbReference type="EMBL" id="ORZ31912.1"/>
    </source>
</evidence>
<dbReference type="Proteomes" id="UP000193411">
    <property type="component" value="Unassembled WGS sequence"/>
</dbReference>
<evidence type="ECO:0000313" key="3">
    <source>
        <dbReference type="Proteomes" id="UP000193411"/>
    </source>
</evidence>
<name>A0A1Y2HFS1_9FUNG</name>
<evidence type="ECO:0000256" key="1">
    <source>
        <dbReference type="SAM" id="MobiDB-lite"/>
    </source>
</evidence>
<feature type="compositionally biased region" description="Polar residues" evidence="1">
    <location>
        <begin position="223"/>
        <end position="237"/>
    </location>
</feature>
<organism evidence="2 3">
    <name type="scientific">Catenaria anguillulae PL171</name>
    <dbReference type="NCBI Taxonomy" id="765915"/>
    <lineage>
        <taxon>Eukaryota</taxon>
        <taxon>Fungi</taxon>
        <taxon>Fungi incertae sedis</taxon>
        <taxon>Blastocladiomycota</taxon>
        <taxon>Blastocladiomycetes</taxon>
        <taxon>Blastocladiales</taxon>
        <taxon>Catenariaceae</taxon>
        <taxon>Catenaria</taxon>
    </lineage>
</organism>
<feature type="compositionally biased region" description="Polar residues" evidence="1">
    <location>
        <begin position="256"/>
        <end position="265"/>
    </location>
</feature>
<protein>
    <submittedName>
        <fullName evidence="2">Uncharacterized protein</fullName>
    </submittedName>
</protein>
<reference evidence="2 3" key="1">
    <citation type="submission" date="2016-07" db="EMBL/GenBank/DDBJ databases">
        <title>Pervasive Adenine N6-methylation of Active Genes in Fungi.</title>
        <authorList>
            <consortium name="DOE Joint Genome Institute"/>
            <person name="Mondo S.J."/>
            <person name="Dannebaum R.O."/>
            <person name="Kuo R.C."/>
            <person name="Labutti K."/>
            <person name="Haridas S."/>
            <person name="Kuo A."/>
            <person name="Salamov A."/>
            <person name="Ahrendt S.R."/>
            <person name="Lipzen A."/>
            <person name="Sullivan W."/>
            <person name="Andreopoulos W.B."/>
            <person name="Clum A."/>
            <person name="Lindquist E."/>
            <person name="Daum C."/>
            <person name="Ramamoorthy G.K."/>
            <person name="Gryganskyi A."/>
            <person name="Culley D."/>
            <person name="Magnuson J.K."/>
            <person name="James T.Y."/>
            <person name="O'Malley M.A."/>
            <person name="Stajich J.E."/>
            <person name="Spatafora J.W."/>
            <person name="Visel A."/>
            <person name="Grigoriev I.V."/>
        </authorList>
    </citation>
    <scope>NUCLEOTIDE SEQUENCE [LARGE SCALE GENOMIC DNA]</scope>
    <source>
        <strain evidence="2 3">PL171</strain>
    </source>
</reference>
<feature type="compositionally biased region" description="Low complexity" evidence="1">
    <location>
        <begin position="164"/>
        <end position="193"/>
    </location>
</feature>
<gene>
    <name evidence="2" type="ORF">BCR44DRAFT_283027</name>
</gene>
<sequence>MHLPLPSSVLLAVRTPAPSKRRRVDPNGTGTAIDPVPEHLQHLTRAIAAGDFASAFVHGHNIGADTPAQLPVMSSKELTNAAFSTSQAVHAIVQSVGSFYYDIKVENQQLHSDNLQLRSEVEQLRHERDGMAAAVMQLQSLVSDLHKRTGGNGTIDFAPVPQLALAPQPAPGSTQADTSAAPTAPASPAKSPARSIHSVSPARRASVSMVPNESRMAEDLAKQHQQQVNGSSSGGEQQKQETVESQGDAMDVDPSVESSTNDLSQ</sequence>
<dbReference type="EMBL" id="MCFL01000053">
    <property type="protein sequence ID" value="ORZ31912.1"/>
    <property type="molecule type" value="Genomic_DNA"/>
</dbReference>
<accession>A0A1Y2HFS1</accession>
<dbReference type="AlphaFoldDB" id="A0A1Y2HFS1"/>
<keyword evidence="3" id="KW-1185">Reference proteome</keyword>
<feature type="region of interest" description="Disordered" evidence="1">
    <location>
        <begin position="164"/>
        <end position="265"/>
    </location>
</feature>
<comment type="caution">
    <text evidence="2">The sequence shown here is derived from an EMBL/GenBank/DDBJ whole genome shotgun (WGS) entry which is preliminary data.</text>
</comment>